<reference evidence="1 2" key="1">
    <citation type="submission" date="2023-07" db="EMBL/GenBank/DDBJ databases">
        <title>Sequencing the genomes of 1000 actinobacteria strains.</title>
        <authorList>
            <person name="Klenk H.-P."/>
        </authorList>
    </citation>
    <scope>NUCLEOTIDE SEQUENCE [LARGE SCALE GENOMIC DNA]</scope>
    <source>
        <strain evidence="1 2">DSM 45805</strain>
    </source>
</reference>
<gene>
    <name evidence="1" type="ORF">FB470_000630</name>
</gene>
<comment type="caution">
    <text evidence="1">The sequence shown here is derived from an EMBL/GenBank/DDBJ whole genome shotgun (WGS) entry which is preliminary data.</text>
</comment>
<organism evidence="1 2">
    <name type="scientific">Amycolatopsis thermophila</name>
    <dbReference type="NCBI Taxonomy" id="206084"/>
    <lineage>
        <taxon>Bacteria</taxon>
        <taxon>Bacillati</taxon>
        <taxon>Actinomycetota</taxon>
        <taxon>Actinomycetes</taxon>
        <taxon>Pseudonocardiales</taxon>
        <taxon>Pseudonocardiaceae</taxon>
        <taxon>Amycolatopsis</taxon>
    </lineage>
</organism>
<evidence type="ECO:0000313" key="1">
    <source>
        <dbReference type="EMBL" id="MDQ0376636.1"/>
    </source>
</evidence>
<proteinExistence type="predicted"/>
<sequence length="106" mass="11514">MTHAAPITTYTVQEVAQLFKTSVYWVRSGVQQGRFPFLRLGGKRGPVRFTDEHIKQIAQLHEQPAKETPSAGEVPGQAVAAPAVDVSVFGASSRSAARNRKPRKAS</sequence>
<dbReference type="EMBL" id="JAUSUT010000001">
    <property type="protein sequence ID" value="MDQ0376636.1"/>
    <property type="molecule type" value="Genomic_DNA"/>
</dbReference>
<name>A0ABU0EMW3_9PSEU</name>
<evidence type="ECO:0008006" key="3">
    <source>
        <dbReference type="Google" id="ProtNLM"/>
    </source>
</evidence>
<keyword evidence="2" id="KW-1185">Reference proteome</keyword>
<dbReference type="SUPFAM" id="SSF46955">
    <property type="entry name" value="Putative DNA-binding domain"/>
    <property type="match status" value="1"/>
</dbReference>
<accession>A0ABU0EMW3</accession>
<protein>
    <recommendedName>
        <fullName evidence="3">Helix-turn-helix domain-containing protein</fullName>
    </recommendedName>
</protein>
<dbReference type="RefSeq" id="WP_306988575.1">
    <property type="nucleotide sequence ID" value="NZ_JAUSUT010000001.1"/>
</dbReference>
<dbReference type="Proteomes" id="UP001229651">
    <property type="component" value="Unassembled WGS sequence"/>
</dbReference>
<dbReference type="InterPro" id="IPR009061">
    <property type="entry name" value="DNA-bd_dom_put_sf"/>
</dbReference>
<evidence type="ECO:0000313" key="2">
    <source>
        <dbReference type="Proteomes" id="UP001229651"/>
    </source>
</evidence>